<feature type="region of interest" description="Disordered" evidence="1">
    <location>
        <begin position="1"/>
        <end position="23"/>
    </location>
</feature>
<organism evidence="2 3">
    <name type="scientific">Candidatus Nanohalobium constans</name>
    <dbReference type="NCBI Taxonomy" id="2565781"/>
    <lineage>
        <taxon>Archaea</taxon>
        <taxon>Candidatus Nanohalarchaeota</taxon>
        <taxon>Candidatus Nanohalobia</taxon>
        <taxon>Candidatus Nanohalobiales</taxon>
        <taxon>Candidatus Nanohalobiaceae</taxon>
        <taxon>Candidatus Nanohalobium</taxon>
    </lineage>
</organism>
<protein>
    <submittedName>
        <fullName evidence="2">Uncharacterized protein</fullName>
    </submittedName>
</protein>
<evidence type="ECO:0000313" key="2">
    <source>
        <dbReference type="EMBL" id="QGA80766.1"/>
    </source>
</evidence>
<dbReference type="Proteomes" id="UP000377803">
    <property type="component" value="Chromosome"/>
</dbReference>
<proteinExistence type="predicted"/>
<dbReference type="RefSeq" id="WP_153550506.1">
    <property type="nucleotide sequence ID" value="NZ_CP040089.1"/>
</dbReference>
<accession>A0A5Q0UGR3</accession>
<dbReference type="EMBL" id="CP040089">
    <property type="protein sequence ID" value="QGA80766.1"/>
    <property type="molecule type" value="Genomic_DNA"/>
</dbReference>
<dbReference type="KEGG" id="ncon:LC1Nh_0883"/>
<sequence>MPAQEYSGNSENELKSESSIPEDWIKLQSDSGSAYVMMEDPITHHSKLDIVRNNDGNWVTVYEPMSAKNKDQPNKYDLPNNIFDSRESAEEYAEKILNHGLGNIFAEYGIRTARNREHSRNRKNTWTEEFGIQITELD</sequence>
<reference evidence="3" key="1">
    <citation type="submission" date="2019-05" db="EMBL/GenBank/DDBJ databases">
        <title>Candidatus Nanohalobium constans, a novel model system to study the DPANN nano-sized archaea: genomic and physiological characterization of a nanoarchaeon co-cultured with its chitinotrophic host.</title>
        <authorList>
            <person name="La Cono V."/>
            <person name="Arcadi E."/>
            <person name="Crisafi F."/>
            <person name="Denaro R."/>
            <person name="La Spada G."/>
            <person name="Messina E."/>
            <person name="Smedile F."/>
            <person name="Toshchakov S.V."/>
            <person name="Shevchenko M.A."/>
            <person name="Golyshin P.N."/>
            <person name="Golyshina O.V."/>
            <person name="Ferrer M."/>
            <person name="Rohde M."/>
            <person name="Mushegian A."/>
            <person name="Sorokin D.Y."/>
            <person name="Giuliano L."/>
            <person name="Yakimov M.M."/>
        </authorList>
    </citation>
    <scope>NUCLEOTIDE SEQUENCE [LARGE SCALE GENOMIC DNA]</scope>
    <source>
        <strain evidence="3">LC1Nh</strain>
    </source>
</reference>
<evidence type="ECO:0000313" key="3">
    <source>
        <dbReference type="Proteomes" id="UP000377803"/>
    </source>
</evidence>
<dbReference type="GeneID" id="42365272"/>
<gene>
    <name evidence="2" type="ORF">LC1Nh_0883</name>
</gene>
<name>A0A5Q0UGR3_9ARCH</name>
<dbReference type="AlphaFoldDB" id="A0A5Q0UGR3"/>
<feature type="compositionally biased region" description="Polar residues" evidence="1">
    <location>
        <begin position="1"/>
        <end position="11"/>
    </location>
</feature>
<keyword evidence="3" id="KW-1185">Reference proteome</keyword>
<evidence type="ECO:0000256" key="1">
    <source>
        <dbReference type="SAM" id="MobiDB-lite"/>
    </source>
</evidence>